<dbReference type="EMBL" id="VSSQ01006008">
    <property type="protein sequence ID" value="MPM31206.1"/>
    <property type="molecule type" value="Genomic_DNA"/>
</dbReference>
<gene>
    <name evidence="1" type="ORF">SDC9_77760</name>
</gene>
<proteinExistence type="predicted"/>
<accession>A0A644YRQ9</accession>
<comment type="caution">
    <text evidence="1">The sequence shown here is derived from an EMBL/GenBank/DDBJ whole genome shotgun (WGS) entry which is preliminary data.</text>
</comment>
<evidence type="ECO:0000313" key="1">
    <source>
        <dbReference type="EMBL" id="MPM31206.1"/>
    </source>
</evidence>
<protein>
    <submittedName>
        <fullName evidence="1">Uncharacterized protein</fullName>
    </submittedName>
</protein>
<dbReference type="AlphaFoldDB" id="A0A644YRQ9"/>
<name>A0A644YRQ9_9ZZZZ</name>
<sequence>MKCDIAPRHHRHLAEDHLLLFAELAVDIQRPIRPGREFKRAAVLHPDLTLQNHAADAVVIFTDQFDGVFAGFEQSGDIVFLDRFPIAVDPDEAVVDLQRIAIVRGYLHQGGGNRGFELQFLDETGFGDFIAILDPDPVGLPPFCGGRQGLAGCAQSFPRRQIAERDFALVNRRPGKFDRTAAIHA</sequence>
<organism evidence="1">
    <name type="scientific">bioreactor metagenome</name>
    <dbReference type="NCBI Taxonomy" id="1076179"/>
    <lineage>
        <taxon>unclassified sequences</taxon>
        <taxon>metagenomes</taxon>
        <taxon>ecological metagenomes</taxon>
    </lineage>
</organism>
<reference evidence="1" key="1">
    <citation type="submission" date="2019-08" db="EMBL/GenBank/DDBJ databases">
        <authorList>
            <person name="Kucharzyk K."/>
            <person name="Murdoch R.W."/>
            <person name="Higgins S."/>
            <person name="Loffler F."/>
        </authorList>
    </citation>
    <scope>NUCLEOTIDE SEQUENCE</scope>
</reference>